<dbReference type="NCBIfam" id="TIGR00254">
    <property type="entry name" value="GGDEF"/>
    <property type="match status" value="1"/>
</dbReference>
<dbReference type="InterPro" id="IPR029787">
    <property type="entry name" value="Nucleotide_cyclase"/>
</dbReference>
<dbReference type="Proteomes" id="UP001201463">
    <property type="component" value="Unassembled WGS sequence"/>
</dbReference>
<evidence type="ECO:0000313" key="4">
    <source>
        <dbReference type="Proteomes" id="UP001201463"/>
    </source>
</evidence>
<dbReference type="EMBL" id="JAJTWT010000005">
    <property type="protein sequence ID" value="MCE4538249.1"/>
    <property type="molecule type" value="Genomic_DNA"/>
</dbReference>
<proteinExistence type="predicted"/>
<dbReference type="PANTHER" id="PTHR33121">
    <property type="entry name" value="CYCLIC DI-GMP PHOSPHODIESTERASE PDEF"/>
    <property type="match status" value="1"/>
</dbReference>
<evidence type="ECO:0000259" key="1">
    <source>
        <dbReference type="PROSITE" id="PS50883"/>
    </source>
</evidence>
<dbReference type="InterPro" id="IPR000160">
    <property type="entry name" value="GGDEF_dom"/>
</dbReference>
<dbReference type="SUPFAM" id="SSF141868">
    <property type="entry name" value="EAL domain-like"/>
    <property type="match status" value="1"/>
</dbReference>
<organism evidence="3 4">
    <name type="scientific">Pelomonas caseinilytica</name>
    <dbReference type="NCBI Taxonomy" id="2906763"/>
    <lineage>
        <taxon>Bacteria</taxon>
        <taxon>Pseudomonadati</taxon>
        <taxon>Pseudomonadota</taxon>
        <taxon>Betaproteobacteria</taxon>
        <taxon>Burkholderiales</taxon>
        <taxon>Sphaerotilaceae</taxon>
        <taxon>Roseateles</taxon>
    </lineage>
</organism>
<dbReference type="PANTHER" id="PTHR33121:SF79">
    <property type="entry name" value="CYCLIC DI-GMP PHOSPHODIESTERASE PDED-RELATED"/>
    <property type="match status" value="1"/>
</dbReference>
<sequence>MIDWLRALRAKLPFGGEQVGPGTKLDLRLLVGANDPVTGLPGPNAFENTLEQAVRQADVKSRRLALLLVNIDDFKSINSTFGSLKGDEVLRQAAKRMRPLVQPFMAARLAADEFALLMNEDPQPEDAAVLATKVLREMRLPIGVGRGQSVTLACSVGVVMYPDCGAVESMIPRARVAMANAKAAGGARYAFFDASMTKGPPDQIELLRELRLAVELNQLELHYQPKIHAPTGEITGAEALLRWNHPTRGMVSPASFIPLAERSGLIIPIGRWVIEDASRQLRIWRDQGIRMRIAINLSVHQLRQPDLADRIASALRTHQINPELLTCEVTETSAMVDVDATVRVLQKLHAMGIQLSIDDFGTGHSSLAYLRSLPADELKIDRSFVLDLETNEDARKVARAVVNLAKALDRKVVAEGVETEGQNRILREFGCDQLQGYLFAKPMSAKALALWATDNVGPRTMNFRASIFKDTSTIGETAPLDGGAVKGPLVL</sequence>
<dbReference type="CDD" id="cd01948">
    <property type="entry name" value="EAL"/>
    <property type="match status" value="1"/>
</dbReference>
<evidence type="ECO:0000313" key="3">
    <source>
        <dbReference type="EMBL" id="MCE4538249.1"/>
    </source>
</evidence>
<dbReference type="InterPro" id="IPR043128">
    <property type="entry name" value="Rev_trsase/Diguanyl_cyclase"/>
</dbReference>
<dbReference type="Gene3D" id="3.30.70.270">
    <property type="match status" value="1"/>
</dbReference>
<dbReference type="PROSITE" id="PS50887">
    <property type="entry name" value="GGDEF"/>
    <property type="match status" value="1"/>
</dbReference>
<dbReference type="InterPro" id="IPR050706">
    <property type="entry name" value="Cyclic-di-GMP_PDE-like"/>
</dbReference>
<feature type="domain" description="EAL" evidence="1">
    <location>
        <begin position="203"/>
        <end position="456"/>
    </location>
</feature>
<dbReference type="PROSITE" id="PS50883">
    <property type="entry name" value="EAL"/>
    <property type="match status" value="1"/>
</dbReference>
<dbReference type="InterPro" id="IPR001633">
    <property type="entry name" value="EAL_dom"/>
</dbReference>
<dbReference type="Pfam" id="PF00990">
    <property type="entry name" value="GGDEF"/>
    <property type="match status" value="1"/>
</dbReference>
<dbReference type="CDD" id="cd01949">
    <property type="entry name" value="GGDEF"/>
    <property type="match status" value="1"/>
</dbReference>
<feature type="domain" description="GGDEF" evidence="2">
    <location>
        <begin position="62"/>
        <end position="194"/>
    </location>
</feature>
<dbReference type="SMART" id="SM00052">
    <property type="entry name" value="EAL"/>
    <property type="match status" value="1"/>
</dbReference>
<accession>A0ABS8XBC1</accession>
<dbReference type="Gene3D" id="3.20.20.450">
    <property type="entry name" value="EAL domain"/>
    <property type="match status" value="1"/>
</dbReference>
<dbReference type="SMART" id="SM00267">
    <property type="entry name" value="GGDEF"/>
    <property type="match status" value="1"/>
</dbReference>
<reference evidence="3 4" key="1">
    <citation type="submission" date="2021-12" db="EMBL/GenBank/DDBJ databases">
        <title>Genome seq of p7.</title>
        <authorList>
            <person name="Seo T."/>
        </authorList>
    </citation>
    <scope>NUCLEOTIDE SEQUENCE [LARGE SCALE GENOMIC DNA]</scope>
    <source>
        <strain evidence="3 4">P7</strain>
    </source>
</reference>
<protein>
    <submittedName>
        <fullName evidence="3">Bifunctional diguanylate cyclase/phosphodiesterase</fullName>
    </submittedName>
</protein>
<evidence type="ECO:0000259" key="2">
    <source>
        <dbReference type="PROSITE" id="PS50887"/>
    </source>
</evidence>
<dbReference type="Pfam" id="PF00563">
    <property type="entry name" value="EAL"/>
    <property type="match status" value="1"/>
</dbReference>
<dbReference type="RefSeq" id="WP_233392691.1">
    <property type="nucleotide sequence ID" value="NZ_JAJTWT010000005.1"/>
</dbReference>
<keyword evidence="4" id="KW-1185">Reference proteome</keyword>
<dbReference type="InterPro" id="IPR035919">
    <property type="entry name" value="EAL_sf"/>
</dbReference>
<name>A0ABS8XBC1_9BURK</name>
<comment type="caution">
    <text evidence="3">The sequence shown here is derived from an EMBL/GenBank/DDBJ whole genome shotgun (WGS) entry which is preliminary data.</text>
</comment>
<gene>
    <name evidence="3" type="ORF">LXT12_13410</name>
</gene>
<dbReference type="SUPFAM" id="SSF55073">
    <property type="entry name" value="Nucleotide cyclase"/>
    <property type="match status" value="1"/>
</dbReference>